<gene>
    <name evidence="2" type="ORF">chiPu_0018243</name>
</gene>
<dbReference type="GO" id="GO:0003993">
    <property type="term" value="F:acid phosphatase activity"/>
    <property type="evidence" value="ECO:0007669"/>
    <property type="project" value="TreeGrafter"/>
</dbReference>
<organism evidence="2 3">
    <name type="scientific">Chiloscyllium punctatum</name>
    <name type="common">Brownbanded bambooshark</name>
    <name type="synonym">Hemiscyllium punctatum</name>
    <dbReference type="NCBI Taxonomy" id="137246"/>
    <lineage>
        <taxon>Eukaryota</taxon>
        <taxon>Metazoa</taxon>
        <taxon>Chordata</taxon>
        <taxon>Craniata</taxon>
        <taxon>Vertebrata</taxon>
        <taxon>Chondrichthyes</taxon>
        <taxon>Elasmobranchii</taxon>
        <taxon>Galeomorphii</taxon>
        <taxon>Galeoidea</taxon>
        <taxon>Orectolobiformes</taxon>
        <taxon>Hemiscylliidae</taxon>
        <taxon>Chiloscyllium</taxon>
    </lineage>
</organism>
<keyword evidence="3" id="KW-1185">Reference proteome</keyword>
<comment type="caution">
    <text evidence="2">The sequence shown here is derived from an EMBL/GenBank/DDBJ whole genome shotgun (WGS) entry which is preliminary data.</text>
</comment>
<comment type="similarity">
    <text evidence="1">Belongs to the histidine acid phosphatase family.</text>
</comment>
<evidence type="ECO:0000256" key="1">
    <source>
        <dbReference type="ARBA" id="ARBA00005375"/>
    </source>
</evidence>
<evidence type="ECO:0000313" key="2">
    <source>
        <dbReference type="EMBL" id="GCC19168.1"/>
    </source>
</evidence>
<dbReference type="OMA" id="VFNDRIP"/>
<name>A0A401RM04_CHIPU</name>
<dbReference type="InterPro" id="IPR029033">
    <property type="entry name" value="His_PPase_superfam"/>
</dbReference>
<dbReference type="GO" id="GO:0007040">
    <property type="term" value="P:lysosome organization"/>
    <property type="evidence" value="ECO:0007669"/>
    <property type="project" value="TreeGrafter"/>
</dbReference>
<dbReference type="Pfam" id="PF00328">
    <property type="entry name" value="His_Phos_2"/>
    <property type="match status" value="1"/>
</dbReference>
<dbReference type="OrthoDB" id="258392at2759"/>
<dbReference type="Gene3D" id="3.40.50.1240">
    <property type="entry name" value="Phosphoglycerate mutase-like"/>
    <property type="match status" value="1"/>
</dbReference>
<dbReference type="InterPro" id="IPR050645">
    <property type="entry name" value="Histidine_acid_phosphatase"/>
</dbReference>
<dbReference type="PANTHER" id="PTHR11567">
    <property type="entry name" value="ACID PHOSPHATASE-RELATED"/>
    <property type="match status" value="1"/>
</dbReference>
<dbReference type="PANTHER" id="PTHR11567:SF210">
    <property type="entry name" value="ACID PHOSPHATASE 5-RELATED"/>
    <property type="match status" value="1"/>
</dbReference>
<dbReference type="SUPFAM" id="SSF53254">
    <property type="entry name" value="Phosphoglycerate mutase-like"/>
    <property type="match status" value="1"/>
</dbReference>
<protein>
    <submittedName>
        <fullName evidence="2">Uncharacterized protein</fullName>
    </submittedName>
</protein>
<dbReference type="AlphaFoldDB" id="A0A401RM04"/>
<sequence>MSSVQQLLIYRHGDRSPINKYPTDPYTEEDWPQGFGQLTQVGMRQQYELGQFLRKRYEDFLNSSYDRQEIYVRSTDIDRTLMSAQADLAGLYPPHGHQIFQPDLNWQPIPVHTVPLKDEKLLKFPLSNCPRYEKLLNESLNNKIIEETMKENQDFFDMLSEKSNLKVMFNNVWKLYDTLLCEKIHNFTLPSWVTPKVIARLAHLNNLGMEVLFRLHGTQDKSRLQGGE</sequence>
<reference evidence="2 3" key="1">
    <citation type="journal article" date="2018" name="Nat. Ecol. Evol.">
        <title>Shark genomes provide insights into elasmobranch evolution and the origin of vertebrates.</title>
        <authorList>
            <person name="Hara Y"/>
            <person name="Yamaguchi K"/>
            <person name="Onimaru K"/>
            <person name="Kadota M"/>
            <person name="Koyanagi M"/>
            <person name="Keeley SD"/>
            <person name="Tatsumi K"/>
            <person name="Tanaka K"/>
            <person name="Motone F"/>
            <person name="Kageyama Y"/>
            <person name="Nozu R"/>
            <person name="Adachi N"/>
            <person name="Nishimura O"/>
            <person name="Nakagawa R"/>
            <person name="Tanegashima C"/>
            <person name="Kiyatake I"/>
            <person name="Matsumoto R"/>
            <person name="Murakumo K"/>
            <person name="Nishida K"/>
            <person name="Terakita A"/>
            <person name="Kuratani S"/>
            <person name="Sato K"/>
            <person name="Hyodo S Kuraku.S."/>
        </authorList>
    </citation>
    <scope>NUCLEOTIDE SEQUENCE [LARGE SCALE GENOMIC DNA]</scope>
</reference>
<dbReference type="EMBL" id="BEZZ01001513">
    <property type="protein sequence ID" value="GCC19168.1"/>
    <property type="molecule type" value="Genomic_DNA"/>
</dbReference>
<dbReference type="InterPro" id="IPR000560">
    <property type="entry name" value="His_Pase_clade-2"/>
</dbReference>
<dbReference type="CDD" id="cd07061">
    <property type="entry name" value="HP_HAP_like"/>
    <property type="match status" value="1"/>
</dbReference>
<evidence type="ECO:0000313" key="3">
    <source>
        <dbReference type="Proteomes" id="UP000287033"/>
    </source>
</evidence>
<proteinExistence type="inferred from homology"/>
<accession>A0A401RM04</accession>
<dbReference type="STRING" id="137246.A0A401RM04"/>
<dbReference type="Proteomes" id="UP000287033">
    <property type="component" value="Unassembled WGS sequence"/>
</dbReference>
<dbReference type="GO" id="GO:0005764">
    <property type="term" value="C:lysosome"/>
    <property type="evidence" value="ECO:0007669"/>
    <property type="project" value="TreeGrafter"/>
</dbReference>